<dbReference type="OrthoDB" id="185373at2759"/>
<dbReference type="Proteomes" id="UP000283530">
    <property type="component" value="Unassembled WGS sequence"/>
</dbReference>
<feature type="repeat" description="PPR" evidence="2">
    <location>
        <begin position="343"/>
        <end position="377"/>
    </location>
</feature>
<sequence length="622" mass="69860">MKVLSPSHLNHLLQLCSTTRALKQGKQVHQQIILNGFASNVHLKTKLVQMYAGCDDFTTACHLFSELPRPNVFAWTSILSLYERSGKYHECLKLYREMKAHSITPDGYVFPRVLKSCTRLLNLEEGIQVHNDVIRFGVEHNLHVSNSLIDMYSKCGDIENARRVFDNMAERDMLSWNSIISGYVSNGLLIDSALEVLNSMKLAGFEPDLITWNTIMDAYSQMGLYEEAIKFFYQIAHPNIISWTTLILAYSRSGKHAKALSIFRDMISGGVISPDLDILSSVLSSCRHLEALRYGQELHGFGIKAWSMAELYESIGAVLVTLYAVCKRIQDAAYVFKMMDKHSVVTWNAMILGFAHLRMGESAISYFCDMQLRGVKYDEVTISTILPACGLNFGKQIHAHVRRTHFVLPILVWNALINMYSKSGCIGVAYSVFLSMGARDVVSWNTMIGGYGMHGHGRAALELLQQMRQSATQPNSVTFTSVLSACSHSGLVDEGLNLFNILSRDFNFEPTMEHYACVVDLLARAGRLAETIDFIKRMPINPDGTVWGSLLAASRVHQNINFGRLAAENLFHIEPGNPGNYVTLSNIYARAGRWDDAKRVRKLMENRGLIKPSGYSWVEAKK</sequence>
<dbReference type="STRING" id="337451.A0A3S3MQZ8"/>
<protein>
    <submittedName>
        <fullName evidence="3">Pentatricopeptide repeat</fullName>
    </submittedName>
</protein>
<keyword evidence="4" id="KW-1185">Reference proteome</keyword>
<dbReference type="PANTHER" id="PTHR24015">
    <property type="entry name" value="OS07G0578800 PROTEIN-RELATED"/>
    <property type="match status" value="1"/>
</dbReference>
<evidence type="ECO:0000313" key="4">
    <source>
        <dbReference type="Proteomes" id="UP000283530"/>
    </source>
</evidence>
<dbReference type="PANTHER" id="PTHR24015:SF511">
    <property type="entry name" value="PENTATRICOPEPTIDE REPEAT-CONTAINING PROTEIN DOT4, CHLOROPLASTIC-LIKE"/>
    <property type="match status" value="1"/>
</dbReference>
<accession>A0A3S3MQZ8</accession>
<dbReference type="PROSITE" id="PS51375">
    <property type="entry name" value="PPR"/>
    <property type="match status" value="9"/>
</dbReference>
<evidence type="ECO:0000256" key="1">
    <source>
        <dbReference type="ARBA" id="ARBA00022737"/>
    </source>
</evidence>
<dbReference type="FunFam" id="1.25.40.10:FF:000682">
    <property type="entry name" value="Pentatricopeptide repeat-containing protein At3g16610"/>
    <property type="match status" value="1"/>
</dbReference>
<dbReference type="Pfam" id="PF13041">
    <property type="entry name" value="PPR_2"/>
    <property type="match status" value="3"/>
</dbReference>
<feature type="repeat" description="PPR" evidence="2">
    <location>
        <begin position="172"/>
        <end position="207"/>
    </location>
</feature>
<keyword evidence="1" id="KW-0677">Repeat</keyword>
<dbReference type="InterPro" id="IPR011990">
    <property type="entry name" value="TPR-like_helical_dom_sf"/>
</dbReference>
<feature type="repeat" description="PPR" evidence="2">
    <location>
        <begin position="208"/>
        <end position="238"/>
    </location>
</feature>
<evidence type="ECO:0000313" key="3">
    <source>
        <dbReference type="EMBL" id="RWR73250.1"/>
    </source>
</evidence>
<name>A0A3S3MQZ8_9MAGN</name>
<evidence type="ECO:0000256" key="2">
    <source>
        <dbReference type="PROSITE-ProRule" id="PRU00708"/>
    </source>
</evidence>
<comment type="caution">
    <text evidence="3">The sequence shown here is derived from an EMBL/GenBank/DDBJ whole genome shotgun (WGS) entry which is preliminary data.</text>
</comment>
<dbReference type="SUPFAM" id="SSF48452">
    <property type="entry name" value="TPR-like"/>
    <property type="match status" value="1"/>
</dbReference>
<dbReference type="Gene3D" id="1.25.40.10">
    <property type="entry name" value="Tetratricopeptide repeat domain"/>
    <property type="match status" value="4"/>
</dbReference>
<proteinExistence type="predicted"/>
<feature type="repeat" description="PPR" evidence="2">
    <location>
        <begin position="239"/>
        <end position="273"/>
    </location>
</feature>
<dbReference type="InterPro" id="IPR046848">
    <property type="entry name" value="E_motif"/>
</dbReference>
<dbReference type="GO" id="GO:0003723">
    <property type="term" value="F:RNA binding"/>
    <property type="evidence" value="ECO:0007669"/>
    <property type="project" value="InterPro"/>
</dbReference>
<dbReference type="Pfam" id="PF01535">
    <property type="entry name" value="PPR"/>
    <property type="match status" value="4"/>
</dbReference>
<gene>
    <name evidence="3" type="ORF">CKAN_00151100</name>
</gene>
<dbReference type="FunFam" id="1.25.40.10:FF:000090">
    <property type="entry name" value="Pentatricopeptide repeat-containing protein, chloroplastic"/>
    <property type="match status" value="1"/>
</dbReference>
<dbReference type="EMBL" id="QPKB01000001">
    <property type="protein sequence ID" value="RWR73250.1"/>
    <property type="molecule type" value="Genomic_DNA"/>
</dbReference>
<dbReference type="InterPro" id="IPR002885">
    <property type="entry name" value="PPR_rpt"/>
</dbReference>
<feature type="repeat" description="PPR" evidence="2">
    <location>
        <begin position="475"/>
        <end position="510"/>
    </location>
</feature>
<dbReference type="GO" id="GO:0009451">
    <property type="term" value="P:RNA modification"/>
    <property type="evidence" value="ECO:0007669"/>
    <property type="project" value="InterPro"/>
</dbReference>
<feature type="repeat" description="PPR" evidence="2">
    <location>
        <begin position="440"/>
        <end position="474"/>
    </location>
</feature>
<organism evidence="3 4">
    <name type="scientific">Cinnamomum micranthum f. kanehirae</name>
    <dbReference type="NCBI Taxonomy" id="337451"/>
    <lineage>
        <taxon>Eukaryota</taxon>
        <taxon>Viridiplantae</taxon>
        <taxon>Streptophyta</taxon>
        <taxon>Embryophyta</taxon>
        <taxon>Tracheophyta</taxon>
        <taxon>Spermatophyta</taxon>
        <taxon>Magnoliopsida</taxon>
        <taxon>Magnoliidae</taxon>
        <taxon>Laurales</taxon>
        <taxon>Lauraceae</taxon>
        <taxon>Cinnamomum</taxon>
    </lineage>
</organism>
<feature type="repeat" description="PPR" evidence="2">
    <location>
        <begin position="71"/>
        <end position="105"/>
    </location>
</feature>
<dbReference type="Pfam" id="PF20431">
    <property type="entry name" value="E_motif"/>
    <property type="match status" value="1"/>
</dbReference>
<dbReference type="AlphaFoldDB" id="A0A3S3MQZ8"/>
<reference evidence="3 4" key="1">
    <citation type="journal article" date="2019" name="Nat. Plants">
        <title>Stout camphor tree genome fills gaps in understanding of flowering plant genome evolution.</title>
        <authorList>
            <person name="Chaw S.M."/>
            <person name="Liu Y.C."/>
            <person name="Wu Y.W."/>
            <person name="Wang H.Y."/>
            <person name="Lin C.I."/>
            <person name="Wu C.S."/>
            <person name="Ke H.M."/>
            <person name="Chang L.Y."/>
            <person name="Hsu C.Y."/>
            <person name="Yang H.T."/>
            <person name="Sudianto E."/>
            <person name="Hsu M.H."/>
            <person name="Wu K.P."/>
            <person name="Wang L.N."/>
            <person name="Leebens-Mack J.H."/>
            <person name="Tsai I.J."/>
        </authorList>
    </citation>
    <scope>NUCLEOTIDE SEQUENCE [LARGE SCALE GENOMIC DNA]</scope>
    <source>
        <strain evidence="4">cv. Chaw 1501</strain>
        <tissue evidence="3">Young leaves</tissue>
    </source>
</reference>
<dbReference type="InterPro" id="IPR046960">
    <property type="entry name" value="PPR_At4g14850-like_plant"/>
</dbReference>
<dbReference type="NCBIfam" id="TIGR00756">
    <property type="entry name" value="PPR"/>
    <property type="match status" value="8"/>
</dbReference>
<feature type="repeat" description="PPR" evidence="2">
    <location>
        <begin position="141"/>
        <end position="171"/>
    </location>
</feature>
<feature type="repeat" description="PPR" evidence="2">
    <location>
        <begin position="577"/>
        <end position="611"/>
    </location>
</feature>